<organism evidence="3 4">
    <name type="scientific">Pristionchus entomophagus</name>
    <dbReference type="NCBI Taxonomy" id="358040"/>
    <lineage>
        <taxon>Eukaryota</taxon>
        <taxon>Metazoa</taxon>
        <taxon>Ecdysozoa</taxon>
        <taxon>Nematoda</taxon>
        <taxon>Chromadorea</taxon>
        <taxon>Rhabditida</taxon>
        <taxon>Rhabditina</taxon>
        <taxon>Diplogasteromorpha</taxon>
        <taxon>Diplogasteroidea</taxon>
        <taxon>Neodiplogasteridae</taxon>
        <taxon>Pristionchus</taxon>
    </lineage>
</organism>
<gene>
    <name evidence="3" type="ORF">PENTCL1PPCAC_24408</name>
</gene>
<evidence type="ECO:0000259" key="2">
    <source>
        <dbReference type="PROSITE" id="PS50041"/>
    </source>
</evidence>
<dbReference type="CDD" id="cd00037">
    <property type="entry name" value="CLECT"/>
    <property type="match status" value="1"/>
</dbReference>
<dbReference type="InterPro" id="IPR016186">
    <property type="entry name" value="C-type_lectin-like/link_sf"/>
</dbReference>
<keyword evidence="4" id="KW-1185">Reference proteome</keyword>
<dbReference type="SUPFAM" id="SSF56436">
    <property type="entry name" value="C-type lectin-like"/>
    <property type="match status" value="1"/>
</dbReference>
<keyword evidence="1" id="KW-0732">Signal</keyword>
<dbReference type="EMBL" id="BTSX01000005">
    <property type="protein sequence ID" value="GMT02234.1"/>
    <property type="molecule type" value="Genomic_DNA"/>
</dbReference>
<dbReference type="InterPro" id="IPR016187">
    <property type="entry name" value="CTDL_fold"/>
</dbReference>
<feature type="domain" description="C-type lectin" evidence="2">
    <location>
        <begin position="146"/>
        <end position="283"/>
    </location>
</feature>
<feature type="non-terminal residue" evidence="3">
    <location>
        <position position="1"/>
    </location>
</feature>
<dbReference type="InterPro" id="IPR001304">
    <property type="entry name" value="C-type_lectin-like"/>
</dbReference>
<accession>A0AAV5U744</accession>
<dbReference type="Proteomes" id="UP001432027">
    <property type="component" value="Unassembled WGS sequence"/>
</dbReference>
<evidence type="ECO:0000313" key="4">
    <source>
        <dbReference type="Proteomes" id="UP001432027"/>
    </source>
</evidence>
<evidence type="ECO:0000313" key="3">
    <source>
        <dbReference type="EMBL" id="GMT02234.1"/>
    </source>
</evidence>
<dbReference type="SMART" id="SM00034">
    <property type="entry name" value="CLECT"/>
    <property type="match status" value="1"/>
</dbReference>
<feature type="non-terminal residue" evidence="3">
    <location>
        <position position="289"/>
    </location>
</feature>
<name>A0AAV5U744_9BILA</name>
<reference evidence="3" key="1">
    <citation type="submission" date="2023-10" db="EMBL/GenBank/DDBJ databases">
        <title>Genome assembly of Pristionchus species.</title>
        <authorList>
            <person name="Yoshida K."/>
            <person name="Sommer R.J."/>
        </authorList>
    </citation>
    <scope>NUCLEOTIDE SEQUENCE</scope>
    <source>
        <strain evidence="3">RS0144</strain>
    </source>
</reference>
<evidence type="ECO:0000256" key="1">
    <source>
        <dbReference type="SAM" id="SignalP"/>
    </source>
</evidence>
<dbReference type="PROSITE" id="PS50041">
    <property type="entry name" value="C_TYPE_LECTIN_2"/>
    <property type="match status" value="1"/>
</dbReference>
<feature type="signal peptide" evidence="1">
    <location>
        <begin position="1"/>
        <end position="17"/>
    </location>
</feature>
<sequence>VEMHLPLLLLLSPGAFAATYPEYYYLTVGTFQHLCLGFNDNTAYVENQCIIAYQEPGISFNKAKSYCESLTPFGASNKGELFKARDADHMKAVENRRVMNQSGAYVVANNGAGGTSAVPSSGKTTPIGYMCAFKDTMGCPAGQTRFRDKCYKAQDKPLSFEDAVSACKTSGTKGMLPKVEDDDLNQFLADFAAEKFKSEKARTVWVNALPPKGDQPWSYSESAGMCDGGAVTFFRWWFTSGGIKISNGQNPVLNFERESCLEGVKFGYWTVADGSSKQLTICEYATSNT</sequence>
<comment type="caution">
    <text evidence="3">The sequence shown here is derived from an EMBL/GenBank/DDBJ whole genome shotgun (WGS) entry which is preliminary data.</text>
</comment>
<proteinExistence type="predicted"/>
<dbReference type="Gene3D" id="3.10.100.10">
    <property type="entry name" value="Mannose-Binding Protein A, subunit A"/>
    <property type="match status" value="1"/>
</dbReference>
<protein>
    <recommendedName>
        <fullName evidence="2">C-type lectin domain-containing protein</fullName>
    </recommendedName>
</protein>
<feature type="chain" id="PRO_5043820411" description="C-type lectin domain-containing protein" evidence="1">
    <location>
        <begin position="18"/>
        <end position="289"/>
    </location>
</feature>
<dbReference type="AlphaFoldDB" id="A0AAV5U744"/>